<dbReference type="InterPro" id="IPR012947">
    <property type="entry name" value="tRNA_SAD"/>
</dbReference>
<comment type="cofactor">
    <cofactor evidence="1">
        <name>Zn(2+)</name>
        <dbReference type="ChEBI" id="CHEBI:29105"/>
    </cofactor>
</comment>
<dbReference type="PANTHER" id="PTHR11777:SF9">
    <property type="entry name" value="ALANINE--TRNA LIGASE, CYTOPLASMIC"/>
    <property type="match status" value="1"/>
</dbReference>
<comment type="caution">
    <text evidence="3">The sequence shown here is derived from an EMBL/GenBank/DDBJ whole genome shotgun (WGS) entry which is preliminary data.</text>
</comment>
<dbReference type="GO" id="GO:0002161">
    <property type="term" value="F:aminoacyl-tRNA deacylase activity"/>
    <property type="evidence" value="ECO:0007669"/>
    <property type="project" value="TreeGrafter"/>
</dbReference>
<feature type="domain" description="Alanyl-transfer RNA synthetases family profile" evidence="2">
    <location>
        <begin position="1"/>
        <end position="73"/>
    </location>
</feature>
<dbReference type="Pfam" id="PF07973">
    <property type="entry name" value="tRNA_SAD"/>
    <property type="match status" value="1"/>
</dbReference>
<gene>
    <name evidence="3" type="ORF">LCGC14_2436140</name>
</gene>
<name>A0A0F9C7U0_9ZZZZ</name>
<dbReference type="EMBL" id="LAZR01037377">
    <property type="protein sequence ID" value="KKL22367.1"/>
    <property type="molecule type" value="Genomic_DNA"/>
</dbReference>
<accession>A0A0F9C7U0</accession>
<proteinExistence type="predicted"/>
<sequence>MASGAMALFGEKYGKEVRVVSVGEYSKELCGGTHCGSTGEIGPFVIESEGSVASGIRRIEALTGTGALERMKHDRDELSEIGAMLKAGGQPAD</sequence>
<evidence type="ECO:0000259" key="2">
    <source>
        <dbReference type="PROSITE" id="PS50860"/>
    </source>
</evidence>
<reference evidence="3" key="1">
    <citation type="journal article" date="2015" name="Nature">
        <title>Complex archaea that bridge the gap between prokaryotes and eukaryotes.</title>
        <authorList>
            <person name="Spang A."/>
            <person name="Saw J.H."/>
            <person name="Jorgensen S.L."/>
            <person name="Zaremba-Niedzwiedzka K."/>
            <person name="Martijn J."/>
            <person name="Lind A.E."/>
            <person name="van Eijk R."/>
            <person name="Schleper C."/>
            <person name="Guy L."/>
            <person name="Ettema T.J."/>
        </authorList>
    </citation>
    <scope>NUCLEOTIDE SEQUENCE</scope>
</reference>
<dbReference type="InterPro" id="IPR018165">
    <property type="entry name" value="Ala-tRNA-synth_IIc_core"/>
</dbReference>
<dbReference type="GO" id="GO:0006419">
    <property type="term" value="P:alanyl-tRNA aminoacylation"/>
    <property type="evidence" value="ECO:0007669"/>
    <property type="project" value="InterPro"/>
</dbReference>
<feature type="non-terminal residue" evidence="3">
    <location>
        <position position="93"/>
    </location>
</feature>
<dbReference type="InterPro" id="IPR018163">
    <property type="entry name" value="Thr/Ala-tRNA-synth_IIc_edit"/>
</dbReference>
<dbReference type="GO" id="GO:0003676">
    <property type="term" value="F:nucleic acid binding"/>
    <property type="evidence" value="ECO:0007669"/>
    <property type="project" value="InterPro"/>
</dbReference>
<dbReference type="PROSITE" id="PS50860">
    <property type="entry name" value="AA_TRNA_LIGASE_II_ALA"/>
    <property type="match status" value="1"/>
</dbReference>
<evidence type="ECO:0000256" key="1">
    <source>
        <dbReference type="ARBA" id="ARBA00001947"/>
    </source>
</evidence>
<dbReference type="PANTHER" id="PTHR11777">
    <property type="entry name" value="ALANYL-TRNA SYNTHETASE"/>
    <property type="match status" value="1"/>
</dbReference>
<protein>
    <recommendedName>
        <fullName evidence="2">Alanyl-transfer RNA synthetases family profile domain-containing protein</fullName>
    </recommendedName>
</protein>
<evidence type="ECO:0000313" key="3">
    <source>
        <dbReference type="EMBL" id="KKL22367.1"/>
    </source>
</evidence>
<dbReference type="GO" id="GO:0004813">
    <property type="term" value="F:alanine-tRNA ligase activity"/>
    <property type="evidence" value="ECO:0007669"/>
    <property type="project" value="InterPro"/>
</dbReference>
<dbReference type="FunFam" id="3.30.54.20:FF:000001">
    <property type="entry name" value="Alanine--tRNA ligase"/>
    <property type="match status" value="1"/>
</dbReference>
<dbReference type="Gene3D" id="3.30.980.10">
    <property type="entry name" value="Threonyl-trna Synthetase, Chain A, domain 2"/>
    <property type="match status" value="1"/>
</dbReference>
<dbReference type="InterPro" id="IPR050058">
    <property type="entry name" value="Ala-tRNA_ligase"/>
</dbReference>
<organism evidence="3">
    <name type="scientific">marine sediment metagenome</name>
    <dbReference type="NCBI Taxonomy" id="412755"/>
    <lineage>
        <taxon>unclassified sequences</taxon>
        <taxon>metagenomes</taxon>
        <taxon>ecological metagenomes</taxon>
    </lineage>
</organism>
<dbReference type="GO" id="GO:0005524">
    <property type="term" value="F:ATP binding"/>
    <property type="evidence" value="ECO:0007669"/>
    <property type="project" value="InterPro"/>
</dbReference>
<dbReference type="GO" id="GO:0005829">
    <property type="term" value="C:cytosol"/>
    <property type="evidence" value="ECO:0007669"/>
    <property type="project" value="TreeGrafter"/>
</dbReference>
<dbReference type="AlphaFoldDB" id="A0A0F9C7U0"/>
<dbReference type="SUPFAM" id="SSF55186">
    <property type="entry name" value="ThrRS/AlaRS common domain"/>
    <property type="match status" value="1"/>
</dbReference>
<dbReference type="SMART" id="SM00863">
    <property type="entry name" value="tRNA_SAD"/>
    <property type="match status" value="1"/>
</dbReference>